<dbReference type="Proteomes" id="UP001415857">
    <property type="component" value="Unassembled WGS sequence"/>
</dbReference>
<dbReference type="InterPro" id="IPR036390">
    <property type="entry name" value="WH_DNA-bd_sf"/>
</dbReference>
<evidence type="ECO:0000256" key="2">
    <source>
        <dbReference type="ARBA" id="ARBA00022679"/>
    </source>
</evidence>
<evidence type="ECO:0000313" key="8">
    <source>
        <dbReference type="Proteomes" id="UP001415857"/>
    </source>
</evidence>
<evidence type="ECO:0000256" key="1">
    <source>
        <dbReference type="ARBA" id="ARBA00022603"/>
    </source>
</evidence>
<organism evidence="7 8">
    <name type="scientific">Liquidambar formosana</name>
    <name type="common">Formosan gum</name>
    <dbReference type="NCBI Taxonomy" id="63359"/>
    <lineage>
        <taxon>Eukaryota</taxon>
        <taxon>Viridiplantae</taxon>
        <taxon>Streptophyta</taxon>
        <taxon>Embryophyta</taxon>
        <taxon>Tracheophyta</taxon>
        <taxon>Spermatophyta</taxon>
        <taxon>Magnoliopsida</taxon>
        <taxon>eudicotyledons</taxon>
        <taxon>Gunneridae</taxon>
        <taxon>Pentapetalae</taxon>
        <taxon>Saxifragales</taxon>
        <taxon>Altingiaceae</taxon>
        <taxon>Liquidambar</taxon>
    </lineage>
</organism>
<evidence type="ECO:0000256" key="3">
    <source>
        <dbReference type="ARBA" id="ARBA00022691"/>
    </source>
</evidence>
<dbReference type="AlphaFoldDB" id="A0AAP0RMV9"/>
<dbReference type="GO" id="GO:0032259">
    <property type="term" value="P:methylation"/>
    <property type="evidence" value="ECO:0007669"/>
    <property type="project" value="UniProtKB-KW"/>
</dbReference>
<dbReference type="PANTHER" id="PTHR11746">
    <property type="entry name" value="O-METHYLTRANSFERASE"/>
    <property type="match status" value="1"/>
</dbReference>
<keyword evidence="1" id="KW-0489">Methyltransferase</keyword>
<comment type="pathway">
    <text evidence="4">Flavonoid metabolism.</text>
</comment>
<gene>
    <name evidence="7" type="ORF">L1049_014362</name>
</gene>
<dbReference type="SUPFAM" id="SSF53335">
    <property type="entry name" value="S-adenosyl-L-methionine-dependent methyltransferases"/>
    <property type="match status" value="2"/>
</dbReference>
<dbReference type="FunFam" id="3.40.50.150:FF:000061">
    <property type="entry name" value="Caffeic acid O-methyltransferase"/>
    <property type="match status" value="2"/>
</dbReference>
<dbReference type="InterPro" id="IPR029063">
    <property type="entry name" value="SAM-dependent_MTases_sf"/>
</dbReference>
<protein>
    <submittedName>
        <fullName evidence="7">Uncharacterized protein</fullName>
    </submittedName>
</protein>
<dbReference type="Gene3D" id="3.40.50.150">
    <property type="entry name" value="Vaccinia Virus protein VP39"/>
    <property type="match status" value="2"/>
</dbReference>
<keyword evidence="8" id="KW-1185">Reference proteome</keyword>
<proteinExistence type="predicted"/>
<sequence>MAPIETHELTPSSEEEHCFYAMQLASASVFPMVMQAAIDLELLEILSRAGPGAHLSAQEIASQLPTQNPQAPEMVDRILRLLASHSVLTCTTSTTVNPNLDGGDSVVVHRLYGLAPASNYFLSDYDSICLTPTIQMFNDKVFMDCWHVLKDAVLEGGIPFNKVYGVHAFEYAGKDPRFNLVFNKAMTSHTTLVMKSVLKKYKGFEGIKELVDVGGGLGLTLEMIKSQYPTIKGINFDLPHVIQNAPSYPGVQHLPGDMFVGIPKGEAILLKCILHDWTEDHSLKILKNCYAALPGHGKVIVIEYIVPEAPETNAATRSLFQIDLVMMAQNPGGKERTRLEFESLAKRAGFRGVRYECYACNYWVMEFYNCDHHQNSEAMASSAETQIRTFSNGDNDDEQHCSYAMQLVSSSVLPMVMQAAIELNLLEIIAKAGPGGRLSSSEIAAQLPTQNPDAPIMVDRILRLLATHSVLTCSVADGGGGGGDNRFQRLYGLAPVCKYLVRNEDGVSLGPLMSLLQDKVFMDSWSVSKLKDAVLEGGIPFNKVHGAHAFEYPGKDRRFNQVFNTAMYNHTTIIVKKILESYKGFEHLKQVVDVGGGLGVTLSIITSKYPSIRGINFDLPHVIQHAPPYPGVEHVGGDMFESVPRGDAIFMKWILHDWSDDHCLKLLKNCYKALPDNGKVIVVEAVFPVIPETSTAVKGISQLDLLMMTQNPGGKERTQQEFTALAMGAGFSRIRYERLVCTYWVMELYK</sequence>
<feature type="domain" description="O-methyltransferase dimerisation" evidence="6">
    <location>
        <begin position="22"/>
        <end position="123"/>
    </location>
</feature>
<dbReference type="InterPro" id="IPR012967">
    <property type="entry name" value="COMT_dimerisation"/>
</dbReference>
<dbReference type="EMBL" id="JBBPBK010000008">
    <property type="protein sequence ID" value="KAK9280665.1"/>
    <property type="molecule type" value="Genomic_DNA"/>
</dbReference>
<dbReference type="PROSITE" id="PS51683">
    <property type="entry name" value="SAM_OMT_II"/>
    <property type="match status" value="2"/>
</dbReference>
<accession>A0AAP0RMV9</accession>
<feature type="domain" description="O-methyltransferase C-terminal" evidence="5">
    <location>
        <begin position="529"/>
        <end position="732"/>
    </location>
</feature>
<dbReference type="InterPro" id="IPR016461">
    <property type="entry name" value="COMT-like"/>
</dbReference>
<name>A0AAP0RMV9_LIQFO</name>
<dbReference type="GO" id="GO:0009812">
    <property type="term" value="P:flavonoid metabolic process"/>
    <property type="evidence" value="ECO:0007669"/>
    <property type="project" value="UniProtKB-ARBA"/>
</dbReference>
<dbReference type="InterPro" id="IPR036388">
    <property type="entry name" value="WH-like_DNA-bd_sf"/>
</dbReference>
<reference evidence="7 8" key="1">
    <citation type="journal article" date="2024" name="Plant J.">
        <title>Genome sequences and population genomics reveal climatic adaptation and genomic divergence between two closely related sweetgum species.</title>
        <authorList>
            <person name="Xu W.Q."/>
            <person name="Ren C.Q."/>
            <person name="Zhang X.Y."/>
            <person name="Comes H.P."/>
            <person name="Liu X.H."/>
            <person name="Li Y.G."/>
            <person name="Kettle C.J."/>
            <person name="Jalonen R."/>
            <person name="Gaisberger H."/>
            <person name="Ma Y.Z."/>
            <person name="Qiu Y.X."/>
        </authorList>
    </citation>
    <scope>NUCLEOTIDE SEQUENCE [LARGE SCALE GENOMIC DNA]</scope>
    <source>
        <strain evidence="7">Hangzhou</strain>
    </source>
</reference>
<keyword evidence="2" id="KW-0808">Transferase</keyword>
<feature type="domain" description="O-methyltransferase dimerisation" evidence="6">
    <location>
        <begin position="405"/>
        <end position="502"/>
    </location>
</feature>
<dbReference type="Gene3D" id="1.10.10.10">
    <property type="entry name" value="Winged helix-like DNA-binding domain superfamily/Winged helix DNA-binding domain"/>
    <property type="match status" value="2"/>
</dbReference>
<dbReference type="GO" id="GO:0008757">
    <property type="term" value="F:S-adenosylmethionine-dependent methyltransferase activity"/>
    <property type="evidence" value="ECO:0007669"/>
    <property type="project" value="UniProtKB-ARBA"/>
</dbReference>
<dbReference type="Pfam" id="PF08100">
    <property type="entry name" value="Dimerisation"/>
    <property type="match status" value="2"/>
</dbReference>
<evidence type="ECO:0000256" key="4">
    <source>
        <dbReference type="ARBA" id="ARBA00034479"/>
    </source>
</evidence>
<dbReference type="GO" id="GO:0046983">
    <property type="term" value="F:protein dimerization activity"/>
    <property type="evidence" value="ECO:0007669"/>
    <property type="project" value="InterPro"/>
</dbReference>
<comment type="caution">
    <text evidence="7">The sequence shown here is derived from an EMBL/GenBank/DDBJ whole genome shotgun (WGS) entry which is preliminary data.</text>
</comment>
<evidence type="ECO:0000313" key="7">
    <source>
        <dbReference type="EMBL" id="KAK9280665.1"/>
    </source>
</evidence>
<dbReference type="GO" id="GO:0008171">
    <property type="term" value="F:O-methyltransferase activity"/>
    <property type="evidence" value="ECO:0007669"/>
    <property type="project" value="InterPro"/>
</dbReference>
<evidence type="ECO:0000259" key="5">
    <source>
        <dbReference type="Pfam" id="PF00891"/>
    </source>
</evidence>
<keyword evidence="3" id="KW-0949">S-adenosyl-L-methionine</keyword>
<feature type="domain" description="O-methyltransferase C-terminal" evidence="5">
    <location>
        <begin position="146"/>
        <end position="351"/>
    </location>
</feature>
<dbReference type="FunFam" id="1.10.10.10:FF:000357">
    <property type="entry name" value="Caffeic acid 3-O-methyltransferase"/>
    <property type="match status" value="2"/>
</dbReference>
<dbReference type="InterPro" id="IPR001077">
    <property type="entry name" value="COMT_C"/>
</dbReference>
<dbReference type="Pfam" id="PF00891">
    <property type="entry name" value="Methyltransf_2"/>
    <property type="match status" value="2"/>
</dbReference>
<dbReference type="SUPFAM" id="SSF46785">
    <property type="entry name" value="Winged helix' DNA-binding domain"/>
    <property type="match status" value="2"/>
</dbReference>
<evidence type="ECO:0000259" key="6">
    <source>
        <dbReference type="Pfam" id="PF08100"/>
    </source>
</evidence>